<dbReference type="Proteomes" id="UP000064967">
    <property type="component" value="Chromosome"/>
</dbReference>
<dbReference type="PROSITE" id="PS50206">
    <property type="entry name" value="RHODANESE_3"/>
    <property type="match status" value="1"/>
</dbReference>
<gene>
    <name evidence="2" type="ORF">AKJ09_02042</name>
</gene>
<dbReference type="KEGG" id="llu:AKJ09_02042"/>
<dbReference type="GO" id="GO:0120147">
    <property type="term" value="F:formylglycine-generating oxidase activity"/>
    <property type="evidence" value="ECO:0007669"/>
    <property type="project" value="TreeGrafter"/>
</dbReference>
<organism evidence="2 3">
    <name type="scientific">Labilithrix luteola</name>
    <dbReference type="NCBI Taxonomy" id="1391654"/>
    <lineage>
        <taxon>Bacteria</taxon>
        <taxon>Pseudomonadati</taxon>
        <taxon>Myxococcota</taxon>
        <taxon>Polyangia</taxon>
        <taxon>Polyangiales</taxon>
        <taxon>Labilitrichaceae</taxon>
        <taxon>Labilithrix</taxon>
    </lineage>
</organism>
<dbReference type="InterPro" id="IPR001763">
    <property type="entry name" value="Rhodanese-like_dom"/>
</dbReference>
<dbReference type="Pfam" id="PF03781">
    <property type="entry name" value="FGE-sulfatase"/>
    <property type="match status" value="1"/>
</dbReference>
<accession>A0A0K1PPC6</accession>
<feature type="domain" description="Rhodanese" evidence="1">
    <location>
        <begin position="273"/>
        <end position="297"/>
    </location>
</feature>
<keyword evidence="3" id="KW-1185">Reference proteome</keyword>
<reference evidence="2 3" key="1">
    <citation type="submission" date="2015-08" db="EMBL/GenBank/DDBJ databases">
        <authorList>
            <person name="Babu N.S."/>
            <person name="Beckwith C.J."/>
            <person name="Beseler K.G."/>
            <person name="Brison A."/>
            <person name="Carone J.V."/>
            <person name="Caskin T.P."/>
            <person name="Diamond M."/>
            <person name="Durham M.E."/>
            <person name="Foxe J.M."/>
            <person name="Go M."/>
            <person name="Henderson B.A."/>
            <person name="Jones I.B."/>
            <person name="McGettigan J.A."/>
            <person name="Micheletti S.J."/>
            <person name="Nasrallah M.E."/>
            <person name="Ortiz D."/>
            <person name="Piller C.R."/>
            <person name="Privatt S.R."/>
            <person name="Schneider S.L."/>
            <person name="Sharp S."/>
            <person name="Smith T.C."/>
            <person name="Stanton J.D."/>
            <person name="Ullery H.E."/>
            <person name="Wilson R.J."/>
            <person name="Serrano M.G."/>
            <person name="Buck G."/>
            <person name="Lee V."/>
            <person name="Wang Y."/>
            <person name="Carvalho R."/>
            <person name="Voegtly L."/>
            <person name="Shi R."/>
            <person name="Duckworth R."/>
            <person name="Johnson A."/>
            <person name="Loviza R."/>
            <person name="Walstead R."/>
            <person name="Shah Z."/>
            <person name="Kiflezghi M."/>
            <person name="Wade K."/>
            <person name="Ball S.L."/>
            <person name="Bradley K.W."/>
            <person name="Asai D.J."/>
            <person name="Bowman C.A."/>
            <person name="Russell D.A."/>
            <person name="Pope W.H."/>
            <person name="Jacobs-Sera D."/>
            <person name="Hendrix R.W."/>
            <person name="Hatfull G.F."/>
        </authorList>
    </citation>
    <scope>NUCLEOTIDE SEQUENCE [LARGE SCALE GENOMIC DNA]</scope>
    <source>
        <strain evidence="2 3">DSM 27648</strain>
    </source>
</reference>
<dbReference type="InterPro" id="IPR042095">
    <property type="entry name" value="SUMF_sf"/>
</dbReference>
<dbReference type="InterPro" id="IPR051043">
    <property type="entry name" value="Sulfatase_Mod_Factor_Kinase"/>
</dbReference>
<dbReference type="STRING" id="1391654.AKJ09_02042"/>
<proteinExistence type="predicted"/>
<dbReference type="PANTHER" id="PTHR23150:SF19">
    <property type="entry name" value="FORMYLGLYCINE-GENERATING ENZYME"/>
    <property type="match status" value="1"/>
</dbReference>
<evidence type="ECO:0000313" key="2">
    <source>
        <dbReference type="EMBL" id="AKU95378.1"/>
    </source>
</evidence>
<dbReference type="PANTHER" id="PTHR23150">
    <property type="entry name" value="SULFATASE MODIFYING FACTOR 1, 2"/>
    <property type="match status" value="1"/>
</dbReference>
<dbReference type="AlphaFoldDB" id="A0A0K1PPC6"/>
<dbReference type="InterPro" id="IPR005532">
    <property type="entry name" value="SUMF_dom"/>
</dbReference>
<dbReference type="OrthoDB" id="5505182at2"/>
<dbReference type="RefSeq" id="WP_146646833.1">
    <property type="nucleotide sequence ID" value="NZ_CP012333.1"/>
</dbReference>
<dbReference type="Gene3D" id="3.90.1580.10">
    <property type="entry name" value="paralog of FGE (formylglycine-generating enzyme)"/>
    <property type="match status" value="1"/>
</dbReference>
<sequence>MRRPLCPKCLDSKTCVRDTDCLGGSCDNKVCKTPNCSDGTTNGLETDVDCGGNTCAKCTTGKKCTGSNDCQSGICTNQTCECPSGMAKATTQGGTGTFCIDSAEVTKGQYQKFMDATSGAVVKQGPLCTNNKFQPRAAWGPATTPPGPPDNGLAFNMSLPVHYVDWCDALAYCKWAGKQLCGKLGGGSLTSNEGNDFTKDAWYSACTNEGSYAYPYGNTYSDRCNGTGQGVLGPIKNYIGGFGYPENEDSGLMMVVDSDDRGNFTKYVHAECYGPKDAYQLSGNVAEWEDACDDPTSPTSVCRVRGGSHLANGDPAKLACNADRRVPRVPTNDAAGNALLEDVGIRCCLY</sequence>
<dbReference type="SUPFAM" id="SSF56436">
    <property type="entry name" value="C-type lectin-like"/>
    <property type="match status" value="1"/>
</dbReference>
<protein>
    <submittedName>
        <fullName evidence="2">Tryptophan synthase alpha chain</fullName>
    </submittedName>
</protein>
<evidence type="ECO:0000313" key="3">
    <source>
        <dbReference type="Proteomes" id="UP000064967"/>
    </source>
</evidence>
<name>A0A0K1PPC6_9BACT</name>
<dbReference type="EMBL" id="CP012333">
    <property type="protein sequence ID" value="AKU95378.1"/>
    <property type="molecule type" value="Genomic_DNA"/>
</dbReference>
<dbReference type="InterPro" id="IPR016187">
    <property type="entry name" value="CTDL_fold"/>
</dbReference>
<evidence type="ECO:0000259" key="1">
    <source>
        <dbReference type="PROSITE" id="PS50206"/>
    </source>
</evidence>